<dbReference type="InterPro" id="IPR051397">
    <property type="entry name" value="Zn-ADH-like_protein"/>
</dbReference>
<evidence type="ECO:0000313" key="4">
    <source>
        <dbReference type="Proteomes" id="UP001498476"/>
    </source>
</evidence>
<reference evidence="3 4" key="1">
    <citation type="journal article" date="2025" name="Microbiol. Resour. Announc.">
        <title>Draft genome sequences for Neonectria magnoliae and Neonectria punicea, canker pathogens of Liriodendron tulipifera and Acer saccharum in West Virginia.</title>
        <authorList>
            <person name="Petronek H.M."/>
            <person name="Kasson M.T."/>
            <person name="Metheny A.M."/>
            <person name="Stauder C.M."/>
            <person name="Lovett B."/>
            <person name="Lynch S.C."/>
            <person name="Garnas J.R."/>
            <person name="Kasson L.R."/>
            <person name="Stajich J.E."/>
        </authorList>
    </citation>
    <scope>NUCLEOTIDE SEQUENCE [LARGE SCALE GENOMIC DNA]</scope>
    <source>
        <strain evidence="3 4">NRRL 64653</strain>
    </source>
</reference>
<accession>A0ABR1HSG6</accession>
<name>A0ABR1HSG6_9HYPO</name>
<dbReference type="SUPFAM" id="SSF51735">
    <property type="entry name" value="NAD(P)-binding Rossmann-fold domains"/>
    <property type="match status" value="1"/>
</dbReference>
<dbReference type="Gene3D" id="3.90.180.10">
    <property type="entry name" value="Medium-chain alcohol dehydrogenases, catalytic domain"/>
    <property type="match status" value="1"/>
</dbReference>
<keyword evidence="4" id="KW-1185">Reference proteome</keyword>
<dbReference type="CDD" id="cd05188">
    <property type="entry name" value="MDR"/>
    <property type="match status" value="1"/>
</dbReference>
<dbReference type="PANTHER" id="PTHR43677">
    <property type="entry name" value="SHORT-CHAIN DEHYDROGENASE/REDUCTASE"/>
    <property type="match status" value="1"/>
</dbReference>
<organism evidence="3 4">
    <name type="scientific">Neonectria punicea</name>
    <dbReference type="NCBI Taxonomy" id="979145"/>
    <lineage>
        <taxon>Eukaryota</taxon>
        <taxon>Fungi</taxon>
        <taxon>Dikarya</taxon>
        <taxon>Ascomycota</taxon>
        <taxon>Pezizomycotina</taxon>
        <taxon>Sordariomycetes</taxon>
        <taxon>Hypocreomycetidae</taxon>
        <taxon>Hypocreales</taxon>
        <taxon>Nectriaceae</taxon>
        <taxon>Neonectria</taxon>
    </lineage>
</organism>
<dbReference type="Proteomes" id="UP001498476">
    <property type="component" value="Unassembled WGS sequence"/>
</dbReference>
<feature type="domain" description="Alcohol dehydrogenase-like N-terminal" evidence="2">
    <location>
        <begin position="33"/>
        <end position="146"/>
    </location>
</feature>
<gene>
    <name evidence="3" type="ORF">QQX98_000984</name>
</gene>
<dbReference type="PANTHER" id="PTHR43677:SF4">
    <property type="entry name" value="QUINONE OXIDOREDUCTASE-LIKE PROTEIN 2"/>
    <property type="match status" value="1"/>
</dbReference>
<evidence type="ECO:0000313" key="3">
    <source>
        <dbReference type="EMBL" id="KAK7423526.1"/>
    </source>
</evidence>
<feature type="domain" description="Alcohol dehydrogenase-like C-terminal" evidence="1">
    <location>
        <begin position="198"/>
        <end position="327"/>
    </location>
</feature>
<dbReference type="InterPro" id="IPR036291">
    <property type="entry name" value="NAD(P)-bd_dom_sf"/>
</dbReference>
<dbReference type="Pfam" id="PF00107">
    <property type="entry name" value="ADH_zinc_N"/>
    <property type="match status" value="1"/>
</dbReference>
<comment type="caution">
    <text evidence="3">The sequence shown here is derived from an EMBL/GenBank/DDBJ whole genome shotgun (WGS) entry which is preliminary data.</text>
</comment>
<dbReference type="SUPFAM" id="SSF50129">
    <property type="entry name" value="GroES-like"/>
    <property type="match status" value="1"/>
</dbReference>
<dbReference type="InterPro" id="IPR013149">
    <property type="entry name" value="ADH-like_C"/>
</dbReference>
<evidence type="ECO:0000259" key="2">
    <source>
        <dbReference type="Pfam" id="PF08240"/>
    </source>
</evidence>
<evidence type="ECO:0000259" key="1">
    <source>
        <dbReference type="Pfam" id="PF00107"/>
    </source>
</evidence>
<evidence type="ECO:0008006" key="5">
    <source>
        <dbReference type="Google" id="ProtNLM"/>
    </source>
</evidence>
<sequence length="372" mass="39319">MASITETTSLILPAFNHALVLETTQAPPATTAPGSAVVRIVTASIRPHNRLGFTGNGPLSFPLPYAPGNSAIGRVVSVGPDAVALQPNQLVFVNGFVRARDDPEGTQMLLGLHDGAGHERMGKLFGAWKGLWTNVATVPMENCMALNETNLVKEMGYSFGDLNYIERLAVAYGGVSAAGLRAGETVIVAPATGHYSGAVAELAAQIGCRVIALSRSATKLDSLVSHHPRINAVAMTGDDEKDTSAIQALCPNGADALIDISPPEATSSPRHLAIALNTLRAGARVVFLGSMGDVSINYFSIMARNISIKGQFMYTREELVTLIKMIETGVVKLGVDAGHEVMNGGFAMEDWEEAVSVAERATQWGQHALFMP</sequence>
<dbReference type="InterPro" id="IPR013154">
    <property type="entry name" value="ADH-like_N"/>
</dbReference>
<protein>
    <recommendedName>
        <fullName evidence="5">Alcohol dehydrogenase-like C-terminal domain-containing protein</fullName>
    </recommendedName>
</protein>
<dbReference type="EMBL" id="JAZAVJ010000009">
    <property type="protein sequence ID" value="KAK7423526.1"/>
    <property type="molecule type" value="Genomic_DNA"/>
</dbReference>
<dbReference type="Pfam" id="PF08240">
    <property type="entry name" value="ADH_N"/>
    <property type="match status" value="1"/>
</dbReference>
<dbReference type="Gene3D" id="3.40.50.720">
    <property type="entry name" value="NAD(P)-binding Rossmann-like Domain"/>
    <property type="match status" value="1"/>
</dbReference>
<dbReference type="InterPro" id="IPR011032">
    <property type="entry name" value="GroES-like_sf"/>
</dbReference>
<proteinExistence type="predicted"/>